<proteinExistence type="predicted"/>
<dbReference type="Pfam" id="PF11912">
    <property type="entry name" value="CfaA_B_C"/>
    <property type="match status" value="1"/>
</dbReference>
<protein>
    <submittedName>
        <fullName evidence="2">Uncharacterized protein</fullName>
    </submittedName>
</protein>
<gene>
    <name evidence="2" type="ORF">DDB_G0292630</name>
</gene>
<name>Q54CY6_DICDI</name>
<dbReference type="PANTHER" id="PTHR38739:SF2">
    <property type="match status" value="1"/>
</dbReference>
<dbReference type="PhylomeDB" id="Q54CY6"/>
<dbReference type="OMA" id="NPQFYWY"/>
<dbReference type="dictyBase" id="DDB_G0292630"/>
<feature type="chain" id="PRO_5004249393" evidence="1">
    <location>
        <begin position="23"/>
        <end position="213"/>
    </location>
</feature>
<dbReference type="Proteomes" id="UP000002195">
    <property type="component" value="Unassembled WGS sequence"/>
</dbReference>
<organism evidence="2 3">
    <name type="scientific">Dictyostelium discoideum</name>
    <name type="common">Social amoeba</name>
    <dbReference type="NCBI Taxonomy" id="44689"/>
    <lineage>
        <taxon>Eukaryota</taxon>
        <taxon>Amoebozoa</taxon>
        <taxon>Evosea</taxon>
        <taxon>Eumycetozoa</taxon>
        <taxon>Dictyostelia</taxon>
        <taxon>Dictyosteliales</taxon>
        <taxon>Dictyosteliaceae</taxon>
        <taxon>Dictyostelium</taxon>
    </lineage>
</organism>
<accession>Q54CY6</accession>
<evidence type="ECO:0000313" key="3">
    <source>
        <dbReference type="Proteomes" id="UP000002195"/>
    </source>
</evidence>
<dbReference type="InParanoid" id="Q54CY6"/>
<feature type="signal peptide" evidence="1">
    <location>
        <begin position="1"/>
        <end position="22"/>
    </location>
</feature>
<keyword evidence="3" id="KW-1185">Reference proteome</keyword>
<dbReference type="HOGENOM" id="CLU_112676_0_0_1"/>
<evidence type="ECO:0000256" key="1">
    <source>
        <dbReference type="SAM" id="SignalP"/>
    </source>
</evidence>
<evidence type="ECO:0000313" key="2">
    <source>
        <dbReference type="EMBL" id="EAL61118.1"/>
    </source>
</evidence>
<dbReference type="KEGG" id="ddi:DDB_G0292630"/>
<dbReference type="InterPro" id="IPR021837">
    <property type="entry name" value="CfaA/B/C"/>
</dbReference>
<sequence>MKMIKLLLLLLILFLNNNQVKSVTYLEMTPYEKSDCSGESEGIGYAFIVNQCFAIAGDYYSVSLNSDHSNSTISEYKDGENNQCTGLISDNDKVYEIDGCYNAPNYVWNSGAVPSNYVKISISVNPTDIPQYGFRQTTYAPGDKDCQSNPQFYWYATNNTKIDMGNFSATFYCSDNESFEIYCAPGCFTTDSSMTCIRDFTHWATENYMAGSC</sequence>
<dbReference type="GeneID" id="8628792"/>
<dbReference type="EMBL" id="AAFI02000194">
    <property type="protein sequence ID" value="EAL61118.1"/>
    <property type="molecule type" value="Genomic_DNA"/>
</dbReference>
<reference evidence="2 3" key="1">
    <citation type="journal article" date="2005" name="Nature">
        <title>The genome of the social amoeba Dictyostelium discoideum.</title>
        <authorList>
            <consortium name="The Dictyostelium discoideum Sequencing Consortium"/>
            <person name="Eichinger L."/>
            <person name="Pachebat J.A."/>
            <person name="Glockner G."/>
            <person name="Rajandream M.A."/>
            <person name="Sucgang R."/>
            <person name="Berriman M."/>
            <person name="Song J."/>
            <person name="Olsen R."/>
            <person name="Szafranski K."/>
            <person name="Xu Q."/>
            <person name="Tunggal B."/>
            <person name="Kummerfeld S."/>
            <person name="Madera M."/>
            <person name="Konfortov B.A."/>
            <person name="Rivero F."/>
            <person name="Bankier A.T."/>
            <person name="Lehmann R."/>
            <person name="Hamlin N."/>
            <person name="Davies R."/>
            <person name="Gaudet P."/>
            <person name="Fey P."/>
            <person name="Pilcher K."/>
            <person name="Chen G."/>
            <person name="Saunders D."/>
            <person name="Sodergren E."/>
            <person name="Davis P."/>
            <person name="Kerhornou A."/>
            <person name="Nie X."/>
            <person name="Hall N."/>
            <person name="Anjard C."/>
            <person name="Hemphill L."/>
            <person name="Bason N."/>
            <person name="Farbrother P."/>
            <person name="Desany B."/>
            <person name="Just E."/>
            <person name="Morio T."/>
            <person name="Rost R."/>
            <person name="Churcher C."/>
            <person name="Cooper J."/>
            <person name="Haydock S."/>
            <person name="van Driessche N."/>
            <person name="Cronin A."/>
            <person name="Goodhead I."/>
            <person name="Muzny D."/>
            <person name="Mourier T."/>
            <person name="Pain A."/>
            <person name="Lu M."/>
            <person name="Harper D."/>
            <person name="Lindsay R."/>
            <person name="Hauser H."/>
            <person name="James K."/>
            <person name="Quiles M."/>
            <person name="Madan Babu M."/>
            <person name="Saito T."/>
            <person name="Buchrieser C."/>
            <person name="Wardroper A."/>
            <person name="Felder M."/>
            <person name="Thangavelu M."/>
            <person name="Johnson D."/>
            <person name="Knights A."/>
            <person name="Loulseged H."/>
            <person name="Mungall K."/>
            <person name="Oliver K."/>
            <person name="Price C."/>
            <person name="Quail M.A."/>
            <person name="Urushihara H."/>
            <person name="Hernandez J."/>
            <person name="Rabbinowitsch E."/>
            <person name="Steffen D."/>
            <person name="Sanders M."/>
            <person name="Ma J."/>
            <person name="Kohara Y."/>
            <person name="Sharp S."/>
            <person name="Simmonds M."/>
            <person name="Spiegler S."/>
            <person name="Tivey A."/>
            <person name="Sugano S."/>
            <person name="White B."/>
            <person name="Walker D."/>
            <person name="Woodward J."/>
            <person name="Winckler T."/>
            <person name="Tanaka Y."/>
            <person name="Shaulsky G."/>
            <person name="Schleicher M."/>
            <person name="Weinstock G."/>
            <person name="Rosenthal A."/>
            <person name="Cox E.C."/>
            <person name="Chisholm R.L."/>
            <person name="Gibbs R."/>
            <person name="Loomis W.F."/>
            <person name="Platzer M."/>
            <person name="Kay R.R."/>
            <person name="Williams J."/>
            <person name="Dear P.H."/>
            <person name="Noegel A.A."/>
            <person name="Barrell B."/>
            <person name="Kuspa A."/>
        </authorList>
    </citation>
    <scope>NUCLEOTIDE SEQUENCE [LARGE SCALE GENOMIC DNA]</scope>
    <source>
        <strain evidence="2 3">AX4</strain>
    </source>
</reference>
<dbReference type="PaxDb" id="44689-DDB0184486"/>
<dbReference type="PANTHER" id="PTHR38739">
    <property type="match status" value="1"/>
</dbReference>
<keyword evidence="1" id="KW-0732">Signal</keyword>
<dbReference type="RefSeq" id="XP_629534.1">
    <property type="nucleotide sequence ID" value="XM_629532.1"/>
</dbReference>
<comment type="caution">
    <text evidence="2">The sequence shown here is derived from an EMBL/GenBank/DDBJ whole genome shotgun (WGS) entry which is preliminary data.</text>
</comment>
<dbReference type="VEuPathDB" id="AmoebaDB:DDB_G0292630"/>
<dbReference type="FunCoup" id="Q54CY6">
    <property type="interactions" value="744"/>
</dbReference>
<dbReference type="AlphaFoldDB" id="Q54CY6"/>